<dbReference type="AlphaFoldDB" id="A0A3P7K1F9"/>
<gene>
    <name evidence="1" type="ORF">SVUK_LOCUS20112</name>
</gene>
<accession>A0A3P7K1F9</accession>
<dbReference type="EMBL" id="UYYB01136387">
    <property type="protein sequence ID" value="VDM85114.1"/>
    <property type="molecule type" value="Genomic_DNA"/>
</dbReference>
<keyword evidence="2" id="KW-1185">Reference proteome</keyword>
<reference evidence="1 2" key="1">
    <citation type="submission" date="2018-11" db="EMBL/GenBank/DDBJ databases">
        <authorList>
            <consortium name="Pathogen Informatics"/>
        </authorList>
    </citation>
    <scope>NUCLEOTIDE SEQUENCE [LARGE SCALE GENOMIC DNA]</scope>
</reference>
<proteinExistence type="predicted"/>
<dbReference type="OrthoDB" id="5850827at2759"/>
<name>A0A3P7K1F9_STRVU</name>
<sequence length="155" mass="17259">MKECISEQDHYHSFPNKGYAIDEECDLVEVQGQEVAYCLCRNQNLCNKSPIADQFVAFEERFNAFQAKQPKVESEIRRAQLPMREKQPEFPDTPIAAEVGNGVGFIGNVGGNRQAVAIPSPPATPPIVKPLKTTAGNSLWVNRFCTNLAFIFTLN</sequence>
<evidence type="ECO:0000313" key="2">
    <source>
        <dbReference type="Proteomes" id="UP000270094"/>
    </source>
</evidence>
<protein>
    <submittedName>
        <fullName evidence="1">Uncharacterized protein</fullName>
    </submittedName>
</protein>
<dbReference type="Proteomes" id="UP000270094">
    <property type="component" value="Unassembled WGS sequence"/>
</dbReference>
<evidence type="ECO:0000313" key="1">
    <source>
        <dbReference type="EMBL" id="VDM85114.1"/>
    </source>
</evidence>
<organism evidence="1 2">
    <name type="scientific">Strongylus vulgaris</name>
    <name type="common">Blood worm</name>
    <dbReference type="NCBI Taxonomy" id="40348"/>
    <lineage>
        <taxon>Eukaryota</taxon>
        <taxon>Metazoa</taxon>
        <taxon>Ecdysozoa</taxon>
        <taxon>Nematoda</taxon>
        <taxon>Chromadorea</taxon>
        <taxon>Rhabditida</taxon>
        <taxon>Rhabditina</taxon>
        <taxon>Rhabditomorpha</taxon>
        <taxon>Strongyloidea</taxon>
        <taxon>Strongylidae</taxon>
        <taxon>Strongylus</taxon>
    </lineage>
</organism>